<dbReference type="RefSeq" id="WP_264778960.1">
    <property type="nucleotide sequence ID" value="NZ_AP026564.1"/>
</dbReference>
<dbReference type="InterPro" id="IPR049166">
    <property type="entry name" value="GH39_cat"/>
</dbReference>
<reference evidence="6" key="1">
    <citation type="submission" date="2022-07" db="EMBL/GenBank/DDBJ databases">
        <title>Complete Genome Sequence of the Radioresistant Bacterium Deinococcus aetherius ST0316, Isolated from the Air Dust collected in Lower Stratosphere above Japan.</title>
        <authorList>
            <person name="Satoh K."/>
            <person name="Hagiwara K."/>
            <person name="Katsumata K."/>
            <person name="Kubo A."/>
            <person name="Yokobori S."/>
            <person name="Yamagishi A."/>
            <person name="Oono Y."/>
            <person name="Narumi I."/>
        </authorList>
    </citation>
    <scope>NUCLEOTIDE SEQUENCE</scope>
    <source>
        <strain evidence="6">ST0316</strain>
        <plasmid evidence="6">pDAETH-4</plasmid>
    </source>
</reference>
<accession>A0ABM8ALY2</accession>
<gene>
    <name evidence="6" type="ORF">DAETH_48010</name>
</gene>
<organism evidence="6 7">
    <name type="scientific">Deinococcus aetherius</name>
    <dbReference type="NCBI Taxonomy" id="200252"/>
    <lineage>
        <taxon>Bacteria</taxon>
        <taxon>Thermotogati</taxon>
        <taxon>Deinococcota</taxon>
        <taxon>Deinococci</taxon>
        <taxon>Deinococcales</taxon>
        <taxon>Deinococcaceae</taxon>
        <taxon>Deinococcus</taxon>
    </lineage>
</organism>
<feature type="region of interest" description="Disordered" evidence="4">
    <location>
        <begin position="1"/>
        <end position="24"/>
    </location>
</feature>
<evidence type="ECO:0000256" key="2">
    <source>
        <dbReference type="ARBA" id="ARBA00022801"/>
    </source>
</evidence>
<evidence type="ECO:0000256" key="3">
    <source>
        <dbReference type="ARBA" id="ARBA00023295"/>
    </source>
</evidence>
<keyword evidence="3" id="KW-0326">Glycosidase</keyword>
<dbReference type="Proteomes" id="UP001064971">
    <property type="component" value="Plasmid pDAETH-4"/>
</dbReference>
<dbReference type="PANTHER" id="PTHR12631">
    <property type="entry name" value="ALPHA-L-IDURONIDASE"/>
    <property type="match status" value="1"/>
</dbReference>
<evidence type="ECO:0000313" key="7">
    <source>
        <dbReference type="Proteomes" id="UP001064971"/>
    </source>
</evidence>
<evidence type="ECO:0000256" key="4">
    <source>
        <dbReference type="SAM" id="MobiDB-lite"/>
    </source>
</evidence>
<comment type="similarity">
    <text evidence="1">Belongs to the glycosyl hydrolase 39 family.</text>
</comment>
<keyword evidence="2" id="KW-0378">Hydrolase</keyword>
<dbReference type="EMBL" id="AP026564">
    <property type="protein sequence ID" value="BDP44832.1"/>
    <property type="molecule type" value="Genomic_DNA"/>
</dbReference>
<dbReference type="Gene3D" id="3.20.20.80">
    <property type="entry name" value="Glycosidases"/>
    <property type="match status" value="1"/>
</dbReference>
<keyword evidence="7" id="KW-1185">Reference proteome</keyword>
<evidence type="ECO:0000313" key="6">
    <source>
        <dbReference type="EMBL" id="BDP44832.1"/>
    </source>
</evidence>
<proteinExistence type="inferred from homology"/>
<keyword evidence="6" id="KW-0614">Plasmid</keyword>
<feature type="domain" description="Glycosyl hydrolases family 39 N-terminal catalytic" evidence="5">
    <location>
        <begin position="118"/>
        <end position="242"/>
    </location>
</feature>
<dbReference type="Pfam" id="PF01229">
    <property type="entry name" value="Glyco_hydro_39"/>
    <property type="match status" value="1"/>
</dbReference>
<sequence length="1048" mass="111467">MSWQPPAGVTPLDRRNPNTANEADLPDMLDWLKGKYPGNTVVGLMVTARDTGTTYRVESNARPYTLTPLATPSYVDQARGRLIDRRYFGIHIDTRSNPNWYPTVGYGSYRAWDTGTHWRQIETAKGVYDWARLDAIVTQAAVQGFEVMFTLGQAPDFATATAGSGSYNAAPPTNQDWTDFLTALAVRNRDRYGGRITAYEVWNEPNLAGFWNGTPARLVELTRLARTTLKAINPAALIVSPCPTGDQGGNGPQYLGQLLAAGLAPEVDVIGVHLYNAPNPPEQQLTVVQQYRAVLAQYGASDKPIWNTECTWPSYYDVTTGAFQRNQNGATAPAMSHAQAAAYLQRLYLINAVAGVERTFFYGTGPLGTFTKLPFANQADLSQLAPAGLGLQALITQLVGKRLAAFTRSGPQYTATFEDVAGERITYAWTADAAPSTLDVSALGATRARRLDAPAASVGRLVRLDETPTALTRDTPRAALPGLAAPAPTIGAEMLYNGNFRLRAGTASQPLPGWDAVGVAVADYAGLNRPPGGTPITLTPGGQYTLLRTFLPALPRGRSYSLEVDYSLPATQAGEWQLRLEYGPLGNTFLPGSSSALPGTAPGEWATLSLPMDYPLYRVPAPDSLRVVISNTAAANQSPIHVNEVRLRMLDPVLPQGSVVREVWYPDMPVSGSFRARDILRFNSPSAVTTYGAGRICTAEGTLGTLSGVTATTTAGSSAVTISPAGGVQPGDVLSIAGSNRRYTVLDVLDPGVNTSYRVSTNAEVTLAGAVVAYAAPVFAAIVDLTALPSTKITQTGTAQYSSAQLTLYHAAVLAGQRTVRLFLENPVAGGGANANLYLRHDREDGTYTDVVRYKMDTGDLFLSGTTVQTGSPAIFNGSATFNTGLRVDGAAGTLRMLQFRTGGVDRWYLRANSTAEGGGNAGSDFEISRRTDTGAFGGTPISIARATGDVVMQDGHLKVNGTFGKPLYHSLNAYWTDTTGRPRFKAGSPVSDTDGAALQRTLNGATASRPGSPIVGELYFDTTLGKPIWCKTAGASPVWVDATGTAV</sequence>
<dbReference type="SUPFAM" id="SSF51445">
    <property type="entry name" value="(Trans)glycosidases"/>
    <property type="match status" value="1"/>
</dbReference>
<dbReference type="PANTHER" id="PTHR12631:SF10">
    <property type="entry name" value="BETA-XYLOSIDASE-LIKE PROTEIN-RELATED"/>
    <property type="match status" value="1"/>
</dbReference>
<name>A0ABM8ALY2_9DEIO</name>
<protein>
    <recommendedName>
        <fullName evidence="5">Glycosyl hydrolases family 39 N-terminal catalytic domain-containing protein</fullName>
    </recommendedName>
</protein>
<evidence type="ECO:0000259" key="5">
    <source>
        <dbReference type="Pfam" id="PF01229"/>
    </source>
</evidence>
<dbReference type="InterPro" id="IPR051923">
    <property type="entry name" value="Glycosyl_Hydrolase_39"/>
</dbReference>
<geneLocation type="plasmid" evidence="6 7">
    <name>pDAETH-4</name>
</geneLocation>
<dbReference type="InterPro" id="IPR017853">
    <property type="entry name" value="GH"/>
</dbReference>
<evidence type="ECO:0000256" key="1">
    <source>
        <dbReference type="ARBA" id="ARBA00008875"/>
    </source>
</evidence>